<evidence type="ECO:0000256" key="4">
    <source>
        <dbReference type="SAM" id="SignalP"/>
    </source>
</evidence>
<dbReference type="AlphaFoldDB" id="A0A7W9L2B7"/>
<dbReference type="PANTHER" id="PTHR30290">
    <property type="entry name" value="PERIPLASMIC BINDING COMPONENT OF ABC TRANSPORTER"/>
    <property type="match status" value="1"/>
</dbReference>
<feature type="chain" id="PRO_5031340209" evidence="4">
    <location>
        <begin position="25"/>
        <end position="506"/>
    </location>
</feature>
<keyword evidence="7" id="KW-1185">Reference proteome</keyword>
<accession>A0A7W9L2B7</accession>
<dbReference type="CDD" id="cd00995">
    <property type="entry name" value="PBP2_NikA_DppA_OppA_like"/>
    <property type="match status" value="1"/>
</dbReference>
<dbReference type="GO" id="GO:0043190">
    <property type="term" value="C:ATP-binding cassette (ABC) transporter complex"/>
    <property type="evidence" value="ECO:0007669"/>
    <property type="project" value="InterPro"/>
</dbReference>
<comment type="subcellular location">
    <subcellularLocation>
        <location evidence="1">Periplasm</location>
    </subcellularLocation>
</comment>
<dbReference type="EMBL" id="JACHOO010000004">
    <property type="protein sequence ID" value="MBB5753351.1"/>
    <property type="molecule type" value="Genomic_DNA"/>
</dbReference>
<dbReference type="InterPro" id="IPR030678">
    <property type="entry name" value="Peptide/Ni-bd"/>
</dbReference>
<dbReference type="PROSITE" id="PS01040">
    <property type="entry name" value="SBP_BACTERIAL_5"/>
    <property type="match status" value="1"/>
</dbReference>
<dbReference type="SUPFAM" id="SSF53850">
    <property type="entry name" value="Periplasmic binding protein-like II"/>
    <property type="match status" value="1"/>
</dbReference>
<dbReference type="PANTHER" id="PTHR30290:SF38">
    <property type="entry name" value="D,D-DIPEPTIDE-BINDING PERIPLASMIC PROTEIN DDPA-RELATED"/>
    <property type="match status" value="1"/>
</dbReference>
<dbReference type="Gene3D" id="3.90.76.10">
    <property type="entry name" value="Dipeptide-binding Protein, Domain 1"/>
    <property type="match status" value="1"/>
</dbReference>
<evidence type="ECO:0000256" key="3">
    <source>
        <dbReference type="ARBA" id="ARBA00022729"/>
    </source>
</evidence>
<proteinExistence type="inferred from homology"/>
<dbReference type="GO" id="GO:1904680">
    <property type="term" value="F:peptide transmembrane transporter activity"/>
    <property type="evidence" value="ECO:0007669"/>
    <property type="project" value="TreeGrafter"/>
</dbReference>
<dbReference type="Gene3D" id="3.10.105.10">
    <property type="entry name" value="Dipeptide-binding Protein, Domain 3"/>
    <property type="match status" value="1"/>
</dbReference>
<comment type="caution">
    <text evidence="6">The sequence shown here is derived from an EMBL/GenBank/DDBJ whole genome shotgun (WGS) entry which is preliminary data.</text>
</comment>
<dbReference type="Pfam" id="PF00496">
    <property type="entry name" value="SBP_bac_5"/>
    <property type="match status" value="1"/>
</dbReference>
<evidence type="ECO:0000313" key="6">
    <source>
        <dbReference type="EMBL" id="MBB5753351.1"/>
    </source>
</evidence>
<dbReference type="Proteomes" id="UP000523821">
    <property type="component" value="Unassembled WGS sequence"/>
</dbReference>
<dbReference type="GO" id="GO:0030288">
    <property type="term" value="C:outer membrane-bounded periplasmic space"/>
    <property type="evidence" value="ECO:0007669"/>
    <property type="project" value="UniProtKB-ARBA"/>
</dbReference>
<dbReference type="Gene3D" id="3.40.190.10">
    <property type="entry name" value="Periplasmic binding protein-like II"/>
    <property type="match status" value="1"/>
</dbReference>
<dbReference type="GO" id="GO:0015833">
    <property type="term" value="P:peptide transport"/>
    <property type="evidence" value="ECO:0007669"/>
    <property type="project" value="TreeGrafter"/>
</dbReference>
<organism evidence="6 7">
    <name type="scientific">Prosthecomicrobium pneumaticum</name>
    <dbReference type="NCBI Taxonomy" id="81895"/>
    <lineage>
        <taxon>Bacteria</taxon>
        <taxon>Pseudomonadati</taxon>
        <taxon>Pseudomonadota</taxon>
        <taxon>Alphaproteobacteria</taxon>
        <taxon>Hyphomicrobiales</taxon>
        <taxon>Kaistiaceae</taxon>
        <taxon>Prosthecomicrobium</taxon>
    </lineage>
</organism>
<keyword evidence="3 4" id="KW-0732">Signal</keyword>
<protein>
    <submittedName>
        <fullName evidence="6">ABC-type transport system substrate-binding protein</fullName>
    </submittedName>
</protein>
<reference evidence="6 7" key="1">
    <citation type="submission" date="2020-08" db="EMBL/GenBank/DDBJ databases">
        <title>Genomic Encyclopedia of Type Strains, Phase IV (KMG-IV): sequencing the most valuable type-strain genomes for metagenomic binning, comparative biology and taxonomic classification.</title>
        <authorList>
            <person name="Goeker M."/>
        </authorList>
    </citation>
    <scope>NUCLEOTIDE SEQUENCE [LARGE SCALE GENOMIC DNA]</scope>
    <source>
        <strain evidence="6 7">DSM 16268</strain>
    </source>
</reference>
<feature type="domain" description="Solute-binding protein family 5" evidence="5">
    <location>
        <begin position="71"/>
        <end position="404"/>
    </location>
</feature>
<evidence type="ECO:0000256" key="1">
    <source>
        <dbReference type="ARBA" id="ARBA00004418"/>
    </source>
</evidence>
<name>A0A7W9L2B7_9HYPH</name>
<sequence length="506" mass="55460">MIKTLVSLAAALMIGAAAPAAALAAEPVDGGTLRLFWGTLDTTDFHRHTGTISLTHPFAETLTSISKDGSPKGLLAESWTVSEDARVYTFKLREGVKFHNGRVMTAEDVKKNFERIRDKVKGGWLTTAMAQVEAFETPDEHTFVIRLKAPFGPLLNLLAEGWILAPESPGWDDVITHPIGTGPFTFDSWTPQLSLKGTRFKDYWMKGLPHVDAVEFDVREVADASLALRAGDYDAAAIPLNKIATLEKAGFTIDFQGGTSWEFVSFNNRKPRPPFDKVRVREAVAYALDRKELMAIEAGRYGAPGNQPVGEGNYFYDADMAANDKHNAPDLERAKAILKEEGVTPSDYTLTLVSTVGSRSAGPVGQALRALGFGVDNRQYDDLGYQRALSEYDWDIFPGGSGARADIFLRYVRLMSDGPNPGLWGGIQDPELDALIEAAISTPSLEESRADYLKAWQRVMDHYYTIGLGQQPNAYAISPKVHDLTIGFNASAHRVDGGIAFAWIEK</sequence>
<evidence type="ECO:0000313" key="7">
    <source>
        <dbReference type="Proteomes" id="UP000523821"/>
    </source>
</evidence>
<gene>
    <name evidence="6" type="ORF">GGQ63_002417</name>
</gene>
<feature type="signal peptide" evidence="4">
    <location>
        <begin position="1"/>
        <end position="24"/>
    </location>
</feature>
<dbReference type="PIRSF" id="PIRSF002741">
    <property type="entry name" value="MppA"/>
    <property type="match status" value="1"/>
</dbReference>
<comment type="similarity">
    <text evidence="2">Belongs to the bacterial solute-binding protein 5 family.</text>
</comment>
<dbReference type="InterPro" id="IPR000914">
    <property type="entry name" value="SBP_5_dom"/>
</dbReference>
<dbReference type="RefSeq" id="WP_210308477.1">
    <property type="nucleotide sequence ID" value="NZ_JACHOO010000004.1"/>
</dbReference>
<dbReference type="InterPro" id="IPR039424">
    <property type="entry name" value="SBP_5"/>
</dbReference>
<dbReference type="InterPro" id="IPR023765">
    <property type="entry name" value="SBP_5_CS"/>
</dbReference>
<evidence type="ECO:0000256" key="2">
    <source>
        <dbReference type="ARBA" id="ARBA00005695"/>
    </source>
</evidence>
<evidence type="ECO:0000259" key="5">
    <source>
        <dbReference type="Pfam" id="PF00496"/>
    </source>
</evidence>